<organism evidence="1 2">
    <name type="scientific">Araneus ventricosus</name>
    <name type="common">Orbweaver spider</name>
    <name type="synonym">Epeira ventricosa</name>
    <dbReference type="NCBI Taxonomy" id="182803"/>
    <lineage>
        <taxon>Eukaryota</taxon>
        <taxon>Metazoa</taxon>
        <taxon>Ecdysozoa</taxon>
        <taxon>Arthropoda</taxon>
        <taxon>Chelicerata</taxon>
        <taxon>Arachnida</taxon>
        <taxon>Araneae</taxon>
        <taxon>Araneomorphae</taxon>
        <taxon>Entelegynae</taxon>
        <taxon>Araneoidea</taxon>
        <taxon>Araneidae</taxon>
        <taxon>Araneus</taxon>
    </lineage>
</organism>
<gene>
    <name evidence="1" type="ORF">AVEN_164818_1</name>
</gene>
<dbReference type="AlphaFoldDB" id="A0A4Y2UFN5"/>
<dbReference type="EMBL" id="BGPR01036424">
    <property type="protein sequence ID" value="GBO11648.1"/>
    <property type="molecule type" value="Genomic_DNA"/>
</dbReference>
<evidence type="ECO:0000313" key="1">
    <source>
        <dbReference type="EMBL" id="GBO11648.1"/>
    </source>
</evidence>
<accession>A0A4Y2UFN5</accession>
<reference evidence="1 2" key="1">
    <citation type="journal article" date="2019" name="Sci. Rep.">
        <title>Orb-weaving spider Araneus ventricosus genome elucidates the spidroin gene catalogue.</title>
        <authorList>
            <person name="Kono N."/>
            <person name="Nakamura H."/>
            <person name="Ohtoshi R."/>
            <person name="Moran D.A.P."/>
            <person name="Shinohara A."/>
            <person name="Yoshida Y."/>
            <person name="Fujiwara M."/>
            <person name="Mori M."/>
            <person name="Tomita M."/>
            <person name="Arakawa K."/>
        </authorList>
    </citation>
    <scope>NUCLEOTIDE SEQUENCE [LARGE SCALE GENOMIC DNA]</scope>
</reference>
<comment type="caution">
    <text evidence="1">The sequence shown here is derived from an EMBL/GenBank/DDBJ whole genome shotgun (WGS) entry which is preliminary data.</text>
</comment>
<keyword evidence="2" id="KW-1185">Reference proteome</keyword>
<evidence type="ECO:0000313" key="2">
    <source>
        <dbReference type="Proteomes" id="UP000499080"/>
    </source>
</evidence>
<name>A0A4Y2UFN5_ARAVE</name>
<dbReference type="OrthoDB" id="6421576at2759"/>
<proteinExistence type="predicted"/>
<sequence length="267" mass="29978">MRDRLSGRKCFGRWTALASSRPVGTLLSAGVRTAGVKSKGDMHKRTDFFLFCSRQDVHYDHDLDGELRRPRRISNQGRRPSFTALTTLLSTSRPLLTQYAPAAAHQALYYVPSDPDMEVRTTPEQQRALLARSNECLFLQRRIKLITFTPVCTTGGSHLNVPSGVVYHRWLTLGCPIMRRVPPIADTWILHRAACATGGSHLDVPSGGVFHRWLPLECTTGAHTWISHWTVPHKFTYCALVLQCRPIKQSALRIAARWKEAQISAPA</sequence>
<protein>
    <submittedName>
        <fullName evidence="1">Uncharacterized protein</fullName>
    </submittedName>
</protein>
<dbReference type="Proteomes" id="UP000499080">
    <property type="component" value="Unassembled WGS sequence"/>
</dbReference>